<keyword evidence="6" id="KW-0812">Transmembrane</keyword>
<organism evidence="7 8">
    <name type="scientific">Hyaloscypha variabilis (strain UAMH 11265 / GT02V1 / F)</name>
    <name type="common">Meliniomyces variabilis</name>
    <dbReference type="NCBI Taxonomy" id="1149755"/>
    <lineage>
        <taxon>Eukaryota</taxon>
        <taxon>Fungi</taxon>
        <taxon>Dikarya</taxon>
        <taxon>Ascomycota</taxon>
        <taxon>Pezizomycotina</taxon>
        <taxon>Leotiomycetes</taxon>
        <taxon>Helotiales</taxon>
        <taxon>Hyaloscyphaceae</taxon>
        <taxon>Hyaloscypha</taxon>
        <taxon>Hyaloscypha variabilis</taxon>
    </lineage>
</organism>
<reference evidence="7 8" key="1">
    <citation type="submission" date="2016-04" db="EMBL/GenBank/DDBJ databases">
        <title>A degradative enzymes factory behind the ericoid mycorrhizal symbiosis.</title>
        <authorList>
            <consortium name="DOE Joint Genome Institute"/>
            <person name="Martino E."/>
            <person name="Morin E."/>
            <person name="Grelet G."/>
            <person name="Kuo A."/>
            <person name="Kohler A."/>
            <person name="Daghino S."/>
            <person name="Barry K."/>
            <person name="Choi C."/>
            <person name="Cichocki N."/>
            <person name="Clum A."/>
            <person name="Copeland A."/>
            <person name="Hainaut M."/>
            <person name="Haridas S."/>
            <person name="Labutti K."/>
            <person name="Lindquist E."/>
            <person name="Lipzen A."/>
            <person name="Khouja H.-R."/>
            <person name="Murat C."/>
            <person name="Ohm R."/>
            <person name="Olson A."/>
            <person name="Spatafora J."/>
            <person name="Veneault-Fourrey C."/>
            <person name="Henrissat B."/>
            <person name="Grigoriev I."/>
            <person name="Martin F."/>
            <person name="Perotto S."/>
        </authorList>
    </citation>
    <scope>NUCLEOTIDE SEQUENCE [LARGE SCALE GENOMIC DNA]</scope>
    <source>
        <strain evidence="7 8">F</strain>
    </source>
</reference>
<dbReference type="OrthoDB" id="1735038at2759"/>
<evidence type="ECO:0000313" key="7">
    <source>
        <dbReference type="EMBL" id="PMD44558.1"/>
    </source>
</evidence>
<dbReference type="GO" id="GO:0070008">
    <property type="term" value="F:serine-type exopeptidase activity"/>
    <property type="evidence" value="ECO:0007669"/>
    <property type="project" value="InterPro"/>
</dbReference>
<dbReference type="EMBL" id="KZ613941">
    <property type="protein sequence ID" value="PMD44558.1"/>
    <property type="molecule type" value="Genomic_DNA"/>
</dbReference>
<dbReference type="PANTHER" id="PTHR11010:SF109">
    <property type="entry name" value="PEPTIDASE, FAMILY S28, PUTATIVE (AFU_ORTHOLOGUE AFUA_4G03790)-RELATED"/>
    <property type="match status" value="1"/>
</dbReference>
<feature type="transmembrane region" description="Helical" evidence="6">
    <location>
        <begin position="25"/>
        <end position="46"/>
    </location>
</feature>
<keyword evidence="2" id="KW-0645">Protease</keyword>
<name>A0A2J6S1D1_HYAVF</name>
<dbReference type="Pfam" id="PF05577">
    <property type="entry name" value="Peptidase_S28"/>
    <property type="match status" value="1"/>
</dbReference>
<keyword evidence="5" id="KW-0325">Glycoprotein</keyword>
<protein>
    <recommendedName>
        <fullName evidence="9">Peptidase S28</fullName>
    </recommendedName>
</protein>
<sequence length="602" mass="67298">MGSQSSGSWKDTTARVSMLASKRLCFHYLLSTTIFVFLFILHQYLLPSVFDFSKLRDMVSKISAATVPTSGSSGPLNLTVELPIDHFNPQDTRTFKNRYWLNDTFYEKGGPVFLYDAGEAGVPSGAAQRLLNNDQIVFAPLELAKKYHGMAIVWEHRFYGESLPFTLNITTGLAAEGYDAYKYLNNEQAVEDVVCFANHFQPPGHENDILTSDSTPWIWIGGSYPGIRAAIIRQRNPDAFFASWSSSGPVKTQVDGSVYYNPIQQALPSNCSADIHAAITYADNVLLEGSPDGIDILKRAIYYSKILNPKGNSSLPNYPEYPCDLNYWEIASILSYPFQGSFLSFQSFGYQLALSKFCNTIETWNPSNATNFTFSSNSSDLEINSLNALPTSAGVSANYSPKDAFYAYMYASIEKRKADFAFFPGRSRSMPDTVSWTWQLCTQFAQFQVSQYPSPKSIISRFYNVTAHKIYFCHELFPYAPEFPQVDEILKYGGWEMRPSNVMFTNGELDPWRTEGVQADTGINPQALNRKTTTVVPKCNEPPPADEVFGIVYPGQRHVSDLSRKAGNVTGNPVDEGLALFGEALDAWLPYFKAKVKRDSVS</sequence>
<keyword evidence="6" id="KW-0472">Membrane</keyword>
<evidence type="ECO:0008006" key="9">
    <source>
        <dbReference type="Google" id="ProtNLM"/>
    </source>
</evidence>
<dbReference type="InterPro" id="IPR008758">
    <property type="entry name" value="Peptidase_S28"/>
</dbReference>
<dbReference type="Proteomes" id="UP000235786">
    <property type="component" value="Unassembled WGS sequence"/>
</dbReference>
<evidence type="ECO:0000256" key="6">
    <source>
        <dbReference type="SAM" id="Phobius"/>
    </source>
</evidence>
<dbReference type="AlphaFoldDB" id="A0A2J6S1D1"/>
<dbReference type="InterPro" id="IPR029058">
    <property type="entry name" value="AB_hydrolase_fold"/>
</dbReference>
<accession>A0A2J6S1D1</accession>
<comment type="similarity">
    <text evidence="1">Belongs to the peptidase S28 family.</text>
</comment>
<evidence type="ECO:0000256" key="2">
    <source>
        <dbReference type="ARBA" id="ARBA00022670"/>
    </source>
</evidence>
<evidence type="ECO:0000256" key="1">
    <source>
        <dbReference type="ARBA" id="ARBA00011079"/>
    </source>
</evidence>
<dbReference type="GO" id="GO:0006508">
    <property type="term" value="P:proteolysis"/>
    <property type="evidence" value="ECO:0007669"/>
    <property type="project" value="UniProtKB-KW"/>
</dbReference>
<dbReference type="PANTHER" id="PTHR11010">
    <property type="entry name" value="PROTEASE S28 PRO-X CARBOXYPEPTIDASE-RELATED"/>
    <property type="match status" value="1"/>
</dbReference>
<proteinExistence type="inferred from homology"/>
<evidence type="ECO:0000313" key="8">
    <source>
        <dbReference type="Proteomes" id="UP000235786"/>
    </source>
</evidence>
<keyword evidence="8" id="KW-1185">Reference proteome</keyword>
<evidence type="ECO:0000256" key="4">
    <source>
        <dbReference type="ARBA" id="ARBA00022801"/>
    </source>
</evidence>
<dbReference type="GO" id="GO:0008239">
    <property type="term" value="F:dipeptidyl-peptidase activity"/>
    <property type="evidence" value="ECO:0007669"/>
    <property type="project" value="TreeGrafter"/>
</dbReference>
<evidence type="ECO:0000256" key="3">
    <source>
        <dbReference type="ARBA" id="ARBA00022729"/>
    </source>
</evidence>
<dbReference type="Gene3D" id="3.40.50.1820">
    <property type="entry name" value="alpha/beta hydrolase"/>
    <property type="match status" value="2"/>
</dbReference>
<evidence type="ECO:0000256" key="5">
    <source>
        <dbReference type="ARBA" id="ARBA00023180"/>
    </source>
</evidence>
<keyword evidence="4" id="KW-0378">Hydrolase</keyword>
<keyword evidence="3" id="KW-0732">Signal</keyword>
<keyword evidence="6" id="KW-1133">Transmembrane helix</keyword>
<dbReference type="SUPFAM" id="SSF53474">
    <property type="entry name" value="alpha/beta-Hydrolases"/>
    <property type="match status" value="1"/>
</dbReference>
<gene>
    <name evidence="7" type="ORF">L207DRAFT_509276</name>
</gene>